<dbReference type="InterPro" id="IPR051285">
    <property type="entry name" value="NADH_oxidoreductase_modular"/>
</dbReference>
<dbReference type="PANTHER" id="PTHR32145">
    <property type="entry name" value="DIFLAVIN FLAVOPROTEIN A 2-RELATED"/>
    <property type="match status" value="1"/>
</dbReference>
<dbReference type="InterPro" id="IPR001279">
    <property type="entry name" value="Metallo-B-lactamas"/>
</dbReference>
<gene>
    <name evidence="5" type="ORF">A3207_03575</name>
</gene>
<sequence length="211" mass="23775">MTIYDSLYQFTEYIAPIKLSIHQYLLAAPEPVLIHTGTADQTERIIPQLKEILGSVPLKYILVSHFESDECGGISILKNNFPDVTVVCSEICARQLAGFGYDGNILVKRAGETLEGDGFLFSFVNYPSEVHLQNGLLFFEEVRKILFSSDLMFRLGDSHGKLIESAWRDEVYSIDMSRVPNEEKLKSMKNELLKIDPEFIAVGHGPCVRVD</sequence>
<feature type="domain" description="Metallo-beta-lactamase" evidence="4">
    <location>
        <begin position="20"/>
        <end position="204"/>
    </location>
</feature>
<dbReference type="Pfam" id="PF19583">
    <property type="entry name" value="ODP"/>
    <property type="match status" value="1"/>
</dbReference>
<evidence type="ECO:0000256" key="1">
    <source>
        <dbReference type="ARBA" id="ARBA00022448"/>
    </source>
</evidence>
<protein>
    <submittedName>
        <fullName evidence="5">MBL fold metallo-hydrolase</fullName>
    </submittedName>
</protein>
<keyword evidence="3" id="KW-0408">Iron</keyword>
<keyword evidence="2" id="KW-0249">Electron transport</keyword>
<dbReference type="PANTHER" id="PTHR32145:SF11">
    <property type="entry name" value="DIFLAVIN FLAVOPROTEIN A 2-RELATED"/>
    <property type="match status" value="1"/>
</dbReference>
<evidence type="ECO:0000313" key="6">
    <source>
        <dbReference type="Proteomes" id="UP000752814"/>
    </source>
</evidence>
<dbReference type="AlphaFoldDB" id="A0A8J8PFC4"/>
<evidence type="ECO:0000259" key="4">
    <source>
        <dbReference type="SMART" id="SM00849"/>
    </source>
</evidence>
<name>A0A8J8PFC4_9ARCH</name>
<dbReference type="InterPro" id="IPR036866">
    <property type="entry name" value="RibonucZ/Hydroxyglut_hydro"/>
</dbReference>
<accession>A0A8J8PFC4</accession>
<dbReference type="InterPro" id="IPR045761">
    <property type="entry name" value="ODP_dom"/>
</dbReference>
<keyword evidence="1" id="KW-0813">Transport</keyword>
<dbReference type="RefSeq" id="WP_400195481.1">
    <property type="nucleotide sequence ID" value="NZ_CAYAYE010000017.1"/>
</dbReference>
<dbReference type="SMART" id="SM00849">
    <property type="entry name" value="Lactamase_B"/>
    <property type="match status" value="1"/>
</dbReference>
<dbReference type="EMBL" id="LVVT01000022">
    <property type="protein sequence ID" value="TQS81494.1"/>
    <property type="molecule type" value="Genomic_DNA"/>
</dbReference>
<proteinExistence type="predicted"/>
<evidence type="ECO:0000256" key="2">
    <source>
        <dbReference type="ARBA" id="ARBA00022982"/>
    </source>
</evidence>
<organism evidence="5 6">
    <name type="scientific">Candidatus Methanomassiliicoccus intestinalis</name>
    <dbReference type="NCBI Taxonomy" id="1406512"/>
    <lineage>
        <taxon>Archaea</taxon>
        <taxon>Methanobacteriati</taxon>
        <taxon>Thermoplasmatota</taxon>
        <taxon>Thermoplasmata</taxon>
        <taxon>Methanomassiliicoccales</taxon>
        <taxon>Methanomassiliicoccaceae</taxon>
        <taxon>Methanomassiliicoccus</taxon>
    </lineage>
</organism>
<dbReference type="SUPFAM" id="SSF56281">
    <property type="entry name" value="Metallo-hydrolase/oxidoreductase"/>
    <property type="match status" value="1"/>
</dbReference>
<dbReference type="Proteomes" id="UP000752814">
    <property type="component" value="Unassembled WGS sequence"/>
</dbReference>
<comment type="caution">
    <text evidence="5">The sequence shown here is derived from an EMBL/GenBank/DDBJ whole genome shotgun (WGS) entry which is preliminary data.</text>
</comment>
<reference evidence="5" key="1">
    <citation type="submission" date="2016-03" db="EMBL/GenBank/DDBJ databases">
        <authorList>
            <person name="Borrel G."/>
            <person name="Mccann A."/>
            <person name="O'Toole P.W."/>
        </authorList>
    </citation>
    <scope>NUCLEOTIDE SEQUENCE</scope>
    <source>
        <strain evidence="5">183</strain>
    </source>
</reference>
<evidence type="ECO:0000313" key="5">
    <source>
        <dbReference type="EMBL" id="TQS81494.1"/>
    </source>
</evidence>
<evidence type="ECO:0000256" key="3">
    <source>
        <dbReference type="ARBA" id="ARBA00023004"/>
    </source>
</evidence>
<dbReference type="Gene3D" id="3.60.15.10">
    <property type="entry name" value="Ribonuclease Z/Hydroxyacylglutathione hydrolase-like"/>
    <property type="match status" value="1"/>
</dbReference>